<dbReference type="Proteomes" id="UP000006062">
    <property type="component" value="Chromosome"/>
</dbReference>
<organism evidence="1 2">
    <name type="scientific">Thiocystis violascens (strain ATCC 17096 / DSM 198 / 6111)</name>
    <name type="common">Chromatium violascens</name>
    <dbReference type="NCBI Taxonomy" id="765911"/>
    <lineage>
        <taxon>Bacteria</taxon>
        <taxon>Pseudomonadati</taxon>
        <taxon>Pseudomonadota</taxon>
        <taxon>Gammaproteobacteria</taxon>
        <taxon>Chromatiales</taxon>
        <taxon>Chromatiaceae</taxon>
        <taxon>Thiocystis</taxon>
    </lineage>
</organism>
<gene>
    <name evidence="1" type="ordered locus">Thivi_1594</name>
</gene>
<dbReference type="AlphaFoldDB" id="I3Y9B3"/>
<dbReference type="HOGENOM" id="CLU_2412269_0_0_6"/>
<reference evidence="1 2" key="1">
    <citation type="submission" date="2012-06" db="EMBL/GenBank/DDBJ databases">
        <title>Complete sequence of Thiocystis violascens DSM 198.</title>
        <authorList>
            <consortium name="US DOE Joint Genome Institute"/>
            <person name="Lucas S."/>
            <person name="Han J."/>
            <person name="Lapidus A."/>
            <person name="Cheng J.-F."/>
            <person name="Goodwin L."/>
            <person name="Pitluck S."/>
            <person name="Peters L."/>
            <person name="Ovchinnikova G."/>
            <person name="Teshima H."/>
            <person name="Detter J.C."/>
            <person name="Han C."/>
            <person name="Tapia R."/>
            <person name="Land M."/>
            <person name="Hauser L."/>
            <person name="Kyrpides N."/>
            <person name="Ivanova N."/>
            <person name="Pagani I."/>
            <person name="Vogl K."/>
            <person name="Liu Z."/>
            <person name="Frigaard N.-U."/>
            <person name="Bryant D."/>
            <person name="Woyke T."/>
        </authorList>
    </citation>
    <scope>NUCLEOTIDE SEQUENCE [LARGE SCALE GENOMIC DNA]</scope>
    <source>
        <strain evidence="2">ATCC 17096 / DSM 198 / 6111</strain>
    </source>
</reference>
<dbReference type="KEGG" id="tvi:Thivi_1594"/>
<keyword evidence="2" id="KW-1185">Reference proteome</keyword>
<name>I3Y9B3_THIV6</name>
<protein>
    <submittedName>
        <fullName evidence="1">Uncharacterized protein</fullName>
    </submittedName>
</protein>
<sequence>MFDGNIGGNNTTTGKRGLLLRHARAIDDPSAGASVMATRPESDCFAGDRLLDEEAPDGLPSFGSGFAGLGSVVIHESVGSFLEEPIIIVSAR</sequence>
<proteinExistence type="predicted"/>
<evidence type="ECO:0000313" key="1">
    <source>
        <dbReference type="EMBL" id="AFL73581.1"/>
    </source>
</evidence>
<dbReference type="EMBL" id="CP003154">
    <property type="protein sequence ID" value="AFL73581.1"/>
    <property type="molecule type" value="Genomic_DNA"/>
</dbReference>
<accession>I3Y9B3</accession>
<evidence type="ECO:0000313" key="2">
    <source>
        <dbReference type="Proteomes" id="UP000006062"/>
    </source>
</evidence>